<dbReference type="Pfam" id="PF02301">
    <property type="entry name" value="HORMA"/>
    <property type="match status" value="1"/>
</dbReference>
<evidence type="ECO:0000259" key="6">
    <source>
        <dbReference type="Pfam" id="PF02301"/>
    </source>
</evidence>
<evidence type="ECO:0000256" key="4">
    <source>
        <dbReference type="ARBA" id="ARBA00023242"/>
    </source>
</evidence>
<protein>
    <submittedName>
        <fullName evidence="7">HORMA domain containing 1</fullName>
    </submittedName>
</protein>
<organism evidence="7 8">
    <name type="scientific">Chelydra serpentina</name>
    <name type="common">Snapping turtle</name>
    <name type="synonym">Testudo serpentina</name>
    <dbReference type="NCBI Taxonomy" id="8475"/>
    <lineage>
        <taxon>Eukaryota</taxon>
        <taxon>Metazoa</taxon>
        <taxon>Chordata</taxon>
        <taxon>Craniata</taxon>
        <taxon>Vertebrata</taxon>
        <taxon>Euteleostomi</taxon>
        <taxon>Archelosauria</taxon>
        <taxon>Testudinata</taxon>
        <taxon>Testudines</taxon>
        <taxon>Cryptodira</taxon>
        <taxon>Durocryptodira</taxon>
        <taxon>Americhelydia</taxon>
        <taxon>Chelydroidea</taxon>
        <taxon>Chelydridae</taxon>
        <taxon>Chelydra</taxon>
    </lineage>
</organism>
<dbReference type="InterPro" id="IPR003511">
    <property type="entry name" value="HORMA_dom"/>
</dbReference>
<dbReference type="InterPro" id="IPR051294">
    <property type="entry name" value="HORMA_MeioticProgression"/>
</dbReference>
<proteinExistence type="predicted"/>
<evidence type="ECO:0000313" key="7">
    <source>
        <dbReference type="EMBL" id="KAG6928291.1"/>
    </source>
</evidence>
<feature type="domain" description="HORMA" evidence="6">
    <location>
        <begin position="14"/>
        <end position="50"/>
    </location>
</feature>
<keyword evidence="3" id="KW-0158">Chromosome</keyword>
<keyword evidence="4" id="KW-0539">Nucleus</keyword>
<dbReference type="EMBL" id="JAHGAV010000221">
    <property type="protein sequence ID" value="KAG6928291.1"/>
    <property type="molecule type" value="Genomic_DNA"/>
</dbReference>
<evidence type="ECO:0000313" key="8">
    <source>
        <dbReference type="Proteomes" id="UP000765507"/>
    </source>
</evidence>
<dbReference type="Proteomes" id="UP000765507">
    <property type="component" value="Unassembled WGS sequence"/>
</dbReference>
<evidence type="ECO:0000256" key="2">
    <source>
        <dbReference type="ARBA" id="ARBA00004286"/>
    </source>
</evidence>
<evidence type="ECO:0000256" key="1">
    <source>
        <dbReference type="ARBA" id="ARBA00004123"/>
    </source>
</evidence>
<keyword evidence="5" id="KW-0469">Meiosis</keyword>
<keyword evidence="8" id="KW-1185">Reference proteome</keyword>
<comment type="caution">
    <text evidence="7">The sequence shown here is derived from an EMBL/GenBank/DDBJ whole genome shotgun (WGS) entry which is preliminary data.</text>
</comment>
<gene>
    <name evidence="7" type="ORF">G0U57_008368</name>
</gene>
<comment type="subcellular location">
    <subcellularLocation>
        <location evidence="2">Chromosome</location>
    </subcellularLocation>
    <subcellularLocation>
        <location evidence="1">Nucleus</location>
    </subcellularLocation>
</comment>
<dbReference type="AlphaFoldDB" id="A0A8T1SH87"/>
<dbReference type="OrthoDB" id="9427119at2759"/>
<reference evidence="7 8" key="1">
    <citation type="journal article" date="2020" name="G3 (Bethesda)">
        <title>Draft Genome of the Common Snapping Turtle, Chelydra serpentina, a Model for Phenotypic Plasticity in Reptiles.</title>
        <authorList>
            <person name="Das D."/>
            <person name="Singh S.K."/>
            <person name="Bierstedt J."/>
            <person name="Erickson A."/>
            <person name="Galli G.L.J."/>
            <person name="Crossley D.A. 2nd"/>
            <person name="Rhen T."/>
        </authorList>
    </citation>
    <scope>NUCLEOTIDE SEQUENCE [LARGE SCALE GENOMIC DNA]</scope>
    <source>
        <strain evidence="7">KW</strain>
    </source>
</reference>
<dbReference type="PANTHER" id="PTHR48225:SF7">
    <property type="entry name" value="MEIOSIS-SPECIFIC PROTEIN HOP1"/>
    <property type="match status" value="1"/>
</dbReference>
<evidence type="ECO:0000256" key="3">
    <source>
        <dbReference type="ARBA" id="ARBA00022454"/>
    </source>
</evidence>
<dbReference type="Gene3D" id="3.30.900.10">
    <property type="entry name" value="HORMA domain"/>
    <property type="match status" value="1"/>
</dbReference>
<evidence type="ECO:0000256" key="5">
    <source>
        <dbReference type="ARBA" id="ARBA00023254"/>
    </source>
</evidence>
<sequence>MSKLSGVCLFLIVTPPEYQPPGFKEGESEFILFEGIPVHVKVGEIETSFHVLKLKIIKKEERIDSMDIHGILKECREDAEREKEQTLDPLGEYINREYEPPGSEDEFVDKYHKKKQFKKIPPMVKSSGRPARTAVGKR</sequence>
<name>A0A8T1SH87_CHESE</name>
<dbReference type="PANTHER" id="PTHR48225">
    <property type="entry name" value="HORMA DOMAIN-CONTAINING PROTEIN 1"/>
    <property type="match status" value="1"/>
</dbReference>
<dbReference type="GO" id="GO:0005634">
    <property type="term" value="C:nucleus"/>
    <property type="evidence" value="ECO:0007669"/>
    <property type="project" value="UniProtKB-SubCell"/>
</dbReference>
<dbReference type="InterPro" id="IPR036570">
    <property type="entry name" value="HORMA_dom_sf"/>
</dbReference>
<dbReference type="GO" id="GO:0051321">
    <property type="term" value="P:meiotic cell cycle"/>
    <property type="evidence" value="ECO:0007669"/>
    <property type="project" value="UniProtKB-KW"/>
</dbReference>
<accession>A0A8T1SH87</accession>
<dbReference type="GO" id="GO:0005694">
    <property type="term" value="C:chromosome"/>
    <property type="evidence" value="ECO:0007669"/>
    <property type="project" value="UniProtKB-SubCell"/>
</dbReference>